<evidence type="ECO:0000256" key="2">
    <source>
        <dbReference type="ARBA" id="ARBA00013050"/>
    </source>
</evidence>
<evidence type="ECO:0000259" key="8">
    <source>
        <dbReference type="PROSITE" id="PS50980"/>
    </source>
</evidence>
<evidence type="ECO:0000256" key="5">
    <source>
        <dbReference type="ARBA" id="ARBA00042797"/>
    </source>
</evidence>
<dbReference type="InterPro" id="IPR029045">
    <property type="entry name" value="ClpP/crotonase-like_dom_sf"/>
</dbReference>
<evidence type="ECO:0000256" key="6">
    <source>
        <dbReference type="ARBA" id="ARBA00048208"/>
    </source>
</evidence>
<dbReference type="STRING" id="400682.A0A1X7SRX0"/>
<dbReference type="Pfam" id="PF01039">
    <property type="entry name" value="Carboxyl_trans"/>
    <property type="match status" value="1"/>
</dbReference>
<feature type="domain" description="CoA carboxyltransferase C-terminal" evidence="9">
    <location>
        <begin position="110"/>
        <end position="219"/>
    </location>
</feature>
<comment type="catalytic activity">
    <reaction evidence="7">
        <text>propanoyl-CoA + hydrogencarbonate + ATP = (S)-methylmalonyl-CoA + ADP + phosphate + H(+)</text>
        <dbReference type="Rhea" id="RHEA:23720"/>
        <dbReference type="ChEBI" id="CHEBI:15378"/>
        <dbReference type="ChEBI" id="CHEBI:17544"/>
        <dbReference type="ChEBI" id="CHEBI:30616"/>
        <dbReference type="ChEBI" id="CHEBI:43474"/>
        <dbReference type="ChEBI" id="CHEBI:57327"/>
        <dbReference type="ChEBI" id="CHEBI:57392"/>
        <dbReference type="ChEBI" id="CHEBI:456216"/>
        <dbReference type="EC" id="6.4.1.3"/>
    </reaction>
    <physiologicalReaction direction="left-to-right" evidence="7">
        <dbReference type="Rhea" id="RHEA:23721"/>
    </physiologicalReaction>
</comment>
<dbReference type="AlphaFoldDB" id="A0A1X7SRX0"/>
<dbReference type="GO" id="GO:0005739">
    <property type="term" value="C:mitochondrion"/>
    <property type="evidence" value="ECO:0007669"/>
    <property type="project" value="TreeGrafter"/>
</dbReference>
<dbReference type="SUPFAM" id="SSF52096">
    <property type="entry name" value="ClpP/crotonase"/>
    <property type="match status" value="2"/>
</dbReference>
<dbReference type="PROSITE" id="PS50989">
    <property type="entry name" value="COA_CT_CTER"/>
    <property type="match status" value="1"/>
</dbReference>
<name>A0A1X7SRX0_AMPQE</name>
<dbReference type="EC" id="6.4.1.3" evidence="2"/>
<dbReference type="PANTHER" id="PTHR43842">
    <property type="entry name" value="PROPIONYL-COA CARBOXYLASE BETA CHAIN"/>
    <property type="match status" value="1"/>
</dbReference>
<dbReference type="Gene3D" id="3.90.226.10">
    <property type="entry name" value="2-enoyl-CoA Hydratase, Chain A, domain 1"/>
    <property type="match status" value="2"/>
</dbReference>
<evidence type="ECO:0000256" key="1">
    <source>
        <dbReference type="ARBA" id="ARBA00005060"/>
    </source>
</evidence>
<dbReference type="InterPro" id="IPR034733">
    <property type="entry name" value="AcCoA_carboxyl_beta"/>
</dbReference>
<comment type="pathway">
    <text evidence="1">Metabolic intermediate metabolism; propanoyl-CoA degradation; succinyl-CoA from propanoyl-CoA: step 1/3.</text>
</comment>
<dbReference type="InterPro" id="IPR051047">
    <property type="entry name" value="AccD/PCCB"/>
</dbReference>
<dbReference type="PROSITE" id="PS50980">
    <property type="entry name" value="COA_CT_NTER"/>
    <property type="match status" value="1"/>
</dbReference>
<evidence type="ECO:0000313" key="10">
    <source>
        <dbReference type="EnsemblMetazoa" id="Aqu2.1.04823_001"/>
    </source>
</evidence>
<dbReference type="GO" id="GO:0004658">
    <property type="term" value="F:propionyl-CoA carboxylase activity"/>
    <property type="evidence" value="ECO:0007669"/>
    <property type="project" value="UniProtKB-EC"/>
</dbReference>
<dbReference type="PANTHER" id="PTHR43842:SF2">
    <property type="entry name" value="PROPIONYL-COA CARBOXYLASE BETA CHAIN, MITOCHONDRIAL"/>
    <property type="match status" value="1"/>
</dbReference>
<feature type="domain" description="CoA carboxyltransferase N-terminal" evidence="8">
    <location>
        <begin position="1"/>
        <end position="106"/>
    </location>
</feature>
<evidence type="ECO:0000259" key="9">
    <source>
        <dbReference type="PROSITE" id="PS50989"/>
    </source>
</evidence>
<dbReference type="InterPro" id="IPR011763">
    <property type="entry name" value="COA_CT_C"/>
</dbReference>
<sequence>MSSGVVPQISLIMGPCAGGAVYSPAITDFTFMVKDTSYMFVTGPKVVEEVTNEVVSDQELGGALTHTKKSGVAHGAFENDIDALSQLRELIDYLPLSNKDPVPIRHTGDKIDRDLTALNYIIPPSSDTPYDMSDIIKAVVDEEEFFQIMPDYARNIIVGFARLNGQTVGVVANQPNQKAGCLDINASVKGARFVRFCDAFCIPLITFVDVPGFLPGNHE</sequence>
<reference evidence="10" key="1">
    <citation type="submission" date="2017-05" db="UniProtKB">
        <authorList>
            <consortium name="EnsemblMetazoa"/>
        </authorList>
    </citation>
    <scope>IDENTIFICATION</scope>
</reference>
<comment type="subunit">
    <text evidence="3">The holoenzyme is a dodecamer composed of 6 PCCA/alpha subunits and 6 PCCB/beta subunits.</text>
</comment>
<dbReference type="eggNOG" id="KOG0540">
    <property type="taxonomic scope" value="Eukaryota"/>
</dbReference>
<accession>A0A1X7SRX0</accession>
<protein>
    <recommendedName>
        <fullName evidence="4">Propionyl-CoA carboxylase beta chain, mitochondrial</fullName>
        <ecNumber evidence="2">6.4.1.3</ecNumber>
    </recommendedName>
    <alternativeName>
        <fullName evidence="5">Propanoyl-CoA:carbon dioxide ligase subunit beta</fullName>
    </alternativeName>
</protein>
<dbReference type="InterPro" id="IPR011762">
    <property type="entry name" value="COA_CT_N"/>
</dbReference>
<organism evidence="10">
    <name type="scientific">Amphimedon queenslandica</name>
    <name type="common">Sponge</name>
    <dbReference type="NCBI Taxonomy" id="400682"/>
    <lineage>
        <taxon>Eukaryota</taxon>
        <taxon>Metazoa</taxon>
        <taxon>Porifera</taxon>
        <taxon>Demospongiae</taxon>
        <taxon>Heteroscleromorpha</taxon>
        <taxon>Haplosclerida</taxon>
        <taxon>Niphatidae</taxon>
        <taxon>Amphimedon</taxon>
    </lineage>
</organism>
<comment type="catalytic activity">
    <reaction evidence="6">
        <text>butanoyl-CoA + hydrogencarbonate + ATP = (2S)-ethylmalonyl-CoA + ADP + phosphate + H(+)</text>
        <dbReference type="Rhea" id="RHEA:59520"/>
        <dbReference type="ChEBI" id="CHEBI:15378"/>
        <dbReference type="ChEBI" id="CHEBI:17544"/>
        <dbReference type="ChEBI" id="CHEBI:30616"/>
        <dbReference type="ChEBI" id="CHEBI:43474"/>
        <dbReference type="ChEBI" id="CHEBI:57371"/>
        <dbReference type="ChEBI" id="CHEBI:60909"/>
        <dbReference type="ChEBI" id="CHEBI:456216"/>
    </reaction>
    <physiologicalReaction direction="left-to-right" evidence="6">
        <dbReference type="Rhea" id="RHEA:59521"/>
    </physiologicalReaction>
</comment>
<evidence type="ECO:0000256" key="3">
    <source>
        <dbReference type="ARBA" id="ARBA00038567"/>
    </source>
</evidence>
<dbReference type="EnsemblMetazoa" id="Aqu2.1.04823_001">
    <property type="protein sequence ID" value="Aqu2.1.04823_001"/>
    <property type="gene ID" value="Aqu2.1.04823"/>
</dbReference>
<proteinExistence type="predicted"/>
<dbReference type="InParanoid" id="A0A1X7SRX0"/>
<dbReference type="OrthoDB" id="439921at2759"/>
<evidence type="ECO:0000256" key="4">
    <source>
        <dbReference type="ARBA" id="ARBA00041138"/>
    </source>
</evidence>
<evidence type="ECO:0000256" key="7">
    <source>
        <dbReference type="ARBA" id="ARBA00049495"/>
    </source>
</evidence>